<keyword evidence="8" id="KW-0408">Iron</keyword>
<name>A0ABW0VWA6_9BACL</name>
<keyword evidence="9" id="KW-0411">Iron-sulfur</keyword>
<dbReference type="PANTHER" id="PTHR11493:SF47">
    <property type="entry name" value="SULFITE REDUCTASE [NADPH] SUBUNIT BETA"/>
    <property type="match status" value="1"/>
</dbReference>
<keyword evidence="4" id="KW-0004">4Fe-4S</keyword>
<dbReference type="Pfam" id="PF03460">
    <property type="entry name" value="NIR_SIR_ferr"/>
    <property type="match status" value="2"/>
</dbReference>
<evidence type="ECO:0000256" key="6">
    <source>
        <dbReference type="ARBA" id="ARBA00022723"/>
    </source>
</evidence>
<evidence type="ECO:0000259" key="10">
    <source>
        <dbReference type="Pfam" id="PF01077"/>
    </source>
</evidence>
<dbReference type="InterPro" id="IPR006066">
    <property type="entry name" value="NO2/SO3_Rdtase_FeS/sirohaem_BS"/>
</dbReference>
<evidence type="ECO:0000256" key="7">
    <source>
        <dbReference type="ARBA" id="ARBA00023002"/>
    </source>
</evidence>
<keyword evidence="6" id="KW-0479">Metal-binding</keyword>
<feature type="domain" description="Nitrite/sulphite reductase 4Fe-4S" evidence="10">
    <location>
        <begin position="172"/>
        <end position="330"/>
    </location>
</feature>
<dbReference type="PANTHER" id="PTHR11493">
    <property type="entry name" value="SULFITE REDUCTASE [NADPH] SUBUNIT BETA-RELATED"/>
    <property type="match status" value="1"/>
</dbReference>
<dbReference type="Pfam" id="PF01077">
    <property type="entry name" value="NIR_SIR"/>
    <property type="match status" value="1"/>
</dbReference>
<evidence type="ECO:0000256" key="2">
    <source>
        <dbReference type="ARBA" id="ARBA00001966"/>
    </source>
</evidence>
<accession>A0ABW0VWA6</accession>
<evidence type="ECO:0000313" key="13">
    <source>
        <dbReference type="Proteomes" id="UP001596047"/>
    </source>
</evidence>
<dbReference type="InterPro" id="IPR005117">
    <property type="entry name" value="NiRdtase/SiRdtase_haem-b_fer"/>
</dbReference>
<dbReference type="InterPro" id="IPR045169">
    <property type="entry name" value="NO2/SO3_Rdtase_4Fe4S_prot"/>
</dbReference>
<evidence type="ECO:0000256" key="8">
    <source>
        <dbReference type="ARBA" id="ARBA00023004"/>
    </source>
</evidence>
<dbReference type="NCBIfam" id="NF010029">
    <property type="entry name" value="PRK13504.1"/>
    <property type="match status" value="1"/>
</dbReference>
<comment type="similarity">
    <text evidence="3">Belongs to the nitrite and sulfite reductase 4Fe-4S domain family.</text>
</comment>
<reference evidence="13" key="1">
    <citation type="journal article" date="2019" name="Int. J. Syst. Evol. Microbiol.">
        <title>The Global Catalogue of Microorganisms (GCM) 10K type strain sequencing project: providing services to taxonomists for standard genome sequencing and annotation.</title>
        <authorList>
            <consortium name="The Broad Institute Genomics Platform"/>
            <consortium name="The Broad Institute Genome Sequencing Center for Infectious Disease"/>
            <person name="Wu L."/>
            <person name="Ma J."/>
        </authorList>
    </citation>
    <scope>NUCLEOTIDE SEQUENCE [LARGE SCALE GENOMIC DNA]</scope>
    <source>
        <strain evidence="13">CGMCC 1.3240</strain>
    </source>
</reference>
<proteinExistence type="inferred from homology"/>
<evidence type="ECO:0000256" key="9">
    <source>
        <dbReference type="ARBA" id="ARBA00023014"/>
    </source>
</evidence>
<evidence type="ECO:0000259" key="11">
    <source>
        <dbReference type="Pfam" id="PF03460"/>
    </source>
</evidence>
<dbReference type="Gene3D" id="3.90.480.20">
    <property type="match status" value="2"/>
</dbReference>
<sequence length="567" mass="64470">MTTTGDEKLSKIEIIKRQSRHLRGTIKEDLQDGQPHFSEENVQLLKFHGVYQQDDRDLRAKLKKEGKEKHYSMMIRARIPGGLLKPEQYLVFDRLADEYTDYKNMRITTRQTLQLHGILKGNLKRTIRSLNESLVTTLGACGDSGRNTICCAEPGDEPFRMEMRHDLLALSDRLSAKTNAYHEIWVDGEPVELAEGETEEPLYGDVYLPRKFKVAIVPEGDNCIDVYDNDLGLVAHIENQHIVGYTVLVGGGMGRMALDQETYPRLASPLCYVARDEAIDTILDTCVAIVTMERDFGDRSNRRFARMKYLIDRRGLEWFKQEVEERLGRELDPPRELTWQSGNDHLGWHRERDGVSYLGLFIPYGRIKDTETIKLKSALRDIVREFQLTVRFTAQQNIILSGIANGLRNAIEDKLRSFGVPLPNELSNVEQNTMACVSLPTCGLALAESERALPELMPHFKKLFEELNLAEETITIRMTGCSNGCARPYNANIAFIGRASGKYDVFLGGSSLGTALNERFKETVPIDQLVATVRPILESFVEERELGEDFGSYWRRAGLERFRSIAN</sequence>
<keyword evidence="5" id="KW-0349">Heme</keyword>
<feature type="domain" description="Nitrite/Sulfite reductase ferredoxin-like" evidence="11">
    <location>
        <begin position="349"/>
        <end position="416"/>
    </location>
</feature>
<evidence type="ECO:0000313" key="12">
    <source>
        <dbReference type="EMBL" id="MFC5648821.1"/>
    </source>
</evidence>
<comment type="caution">
    <text evidence="12">The sequence shown here is derived from an EMBL/GenBank/DDBJ whole genome shotgun (WGS) entry which is preliminary data.</text>
</comment>
<dbReference type="EMBL" id="JBHSOW010000024">
    <property type="protein sequence ID" value="MFC5648821.1"/>
    <property type="molecule type" value="Genomic_DNA"/>
</dbReference>
<feature type="domain" description="Nitrite/Sulfite reductase ferredoxin-like" evidence="11">
    <location>
        <begin position="70"/>
        <end position="132"/>
    </location>
</feature>
<dbReference type="RefSeq" id="WP_379187310.1">
    <property type="nucleotide sequence ID" value="NZ_JBHSOW010000024.1"/>
</dbReference>
<organism evidence="12 13">
    <name type="scientific">Paenibacillus solisilvae</name>
    <dbReference type="NCBI Taxonomy" id="2486751"/>
    <lineage>
        <taxon>Bacteria</taxon>
        <taxon>Bacillati</taxon>
        <taxon>Bacillota</taxon>
        <taxon>Bacilli</taxon>
        <taxon>Bacillales</taxon>
        <taxon>Paenibacillaceae</taxon>
        <taxon>Paenibacillus</taxon>
    </lineage>
</organism>
<protein>
    <submittedName>
        <fullName evidence="12">NADPH-dependent assimilatory sulfite reductase hemoprotein subunit</fullName>
    </submittedName>
</protein>
<dbReference type="Gene3D" id="3.30.413.10">
    <property type="entry name" value="Sulfite Reductase Hemoprotein, domain 1"/>
    <property type="match status" value="2"/>
</dbReference>
<evidence type="ECO:0000256" key="3">
    <source>
        <dbReference type="ARBA" id="ARBA00010429"/>
    </source>
</evidence>
<dbReference type="SUPFAM" id="SSF56014">
    <property type="entry name" value="Nitrite and sulphite reductase 4Fe-4S domain-like"/>
    <property type="match status" value="2"/>
</dbReference>
<keyword evidence="7" id="KW-0560">Oxidoreductase</keyword>
<dbReference type="InterPro" id="IPR045854">
    <property type="entry name" value="NO2/SO3_Rdtase_4Fe4S_sf"/>
</dbReference>
<evidence type="ECO:0000256" key="4">
    <source>
        <dbReference type="ARBA" id="ARBA00022485"/>
    </source>
</evidence>
<evidence type="ECO:0000256" key="5">
    <source>
        <dbReference type="ARBA" id="ARBA00022617"/>
    </source>
</evidence>
<dbReference type="SUPFAM" id="SSF55124">
    <property type="entry name" value="Nitrite/Sulfite reductase N-terminal domain-like"/>
    <property type="match status" value="2"/>
</dbReference>
<comment type="cofactor">
    <cofactor evidence="2">
        <name>[4Fe-4S] cluster</name>
        <dbReference type="ChEBI" id="CHEBI:49883"/>
    </cofactor>
</comment>
<dbReference type="Proteomes" id="UP001596047">
    <property type="component" value="Unassembled WGS sequence"/>
</dbReference>
<evidence type="ECO:0000256" key="1">
    <source>
        <dbReference type="ARBA" id="ARBA00001929"/>
    </source>
</evidence>
<dbReference type="InterPro" id="IPR006067">
    <property type="entry name" value="NO2/SO3_Rdtase_4Fe4S_dom"/>
</dbReference>
<dbReference type="InterPro" id="IPR036136">
    <property type="entry name" value="Nit/Sulf_reduc_fer-like_dom_sf"/>
</dbReference>
<keyword evidence="13" id="KW-1185">Reference proteome</keyword>
<gene>
    <name evidence="12" type="ORF">ACFPYJ_06705</name>
</gene>
<dbReference type="PRINTS" id="PR00397">
    <property type="entry name" value="SIROHAEM"/>
</dbReference>
<comment type="cofactor">
    <cofactor evidence="1">
        <name>siroheme</name>
        <dbReference type="ChEBI" id="CHEBI:60052"/>
    </cofactor>
</comment>